<keyword evidence="5" id="KW-0653">Protein transport</keyword>
<organism evidence="12 13">
    <name type="scientific">Syncephalis pseudoplumigaleata</name>
    <dbReference type="NCBI Taxonomy" id="1712513"/>
    <lineage>
        <taxon>Eukaryota</taxon>
        <taxon>Fungi</taxon>
        <taxon>Fungi incertae sedis</taxon>
        <taxon>Zoopagomycota</taxon>
        <taxon>Zoopagomycotina</taxon>
        <taxon>Zoopagomycetes</taxon>
        <taxon>Zoopagales</taxon>
        <taxon>Piptocephalidaceae</taxon>
        <taxon>Syncephalis</taxon>
    </lineage>
</organism>
<keyword evidence="6" id="KW-0811">Translocation</keyword>
<proteinExistence type="inferred from homology"/>
<evidence type="ECO:0000256" key="4">
    <source>
        <dbReference type="ARBA" id="ARBA00022816"/>
    </source>
</evidence>
<keyword evidence="4" id="KW-0509">mRNA transport</keyword>
<evidence type="ECO:0000256" key="2">
    <source>
        <dbReference type="ARBA" id="ARBA00011056"/>
    </source>
</evidence>
<dbReference type="InterPro" id="IPR012476">
    <property type="entry name" value="GLE1"/>
</dbReference>
<dbReference type="GO" id="GO:0044614">
    <property type="term" value="C:nuclear pore cytoplasmic filaments"/>
    <property type="evidence" value="ECO:0007669"/>
    <property type="project" value="TreeGrafter"/>
</dbReference>
<evidence type="ECO:0000313" key="12">
    <source>
        <dbReference type="EMBL" id="RKP25001.1"/>
    </source>
</evidence>
<keyword evidence="3" id="KW-0813">Transport</keyword>
<evidence type="ECO:0000256" key="8">
    <source>
        <dbReference type="ARBA" id="ARBA00023242"/>
    </source>
</evidence>
<protein>
    <recommendedName>
        <fullName evidence="9">mRNA export factor GLE1</fullName>
    </recommendedName>
    <alternativeName>
        <fullName evidence="10">Nucleoporin GLE1</fullName>
    </alternativeName>
</protein>
<gene>
    <name evidence="12" type="ORF">SYNPS1DRAFT_29256</name>
</gene>
<keyword evidence="13" id="KW-1185">Reference proteome</keyword>
<dbReference type="AlphaFoldDB" id="A0A4P9YZZ9"/>
<evidence type="ECO:0000256" key="10">
    <source>
        <dbReference type="ARBA" id="ARBA00029983"/>
    </source>
</evidence>
<dbReference type="Proteomes" id="UP000278143">
    <property type="component" value="Unassembled WGS sequence"/>
</dbReference>
<dbReference type="GO" id="GO:0015031">
    <property type="term" value="P:protein transport"/>
    <property type="evidence" value="ECO:0007669"/>
    <property type="project" value="UniProtKB-KW"/>
</dbReference>
<dbReference type="GO" id="GO:0005543">
    <property type="term" value="F:phospholipid binding"/>
    <property type="evidence" value="ECO:0007669"/>
    <property type="project" value="TreeGrafter"/>
</dbReference>
<dbReference type="GO" id="GO:0005737">
    <property type="term" value="C:cytoplasm"/>
    <property type="evidence" value="ECO:0007669"/>
    <property type="project" value="TreeGrafter"/>
</dbReference>
<reference evidence="13" key="1">
    <citation type="journal article" date="2018" name="Nat. Microbiol.">
        <title>Leveraging single-cell genomics to expand the fungal tree of life.</title>
        <authorList>
            <person name="Ahrendt S.R."/>
            <person name="Quandt C.A."/>
            <person name="Ciobanu D."/>
            <person name="Clum A."/>
            <person name="Salamov A."/>
            <person name="Andreopoulos B."/>
            <person name="Cheng J.F."/>
            <person name="Woyke T."/>
            <person name="Pelin A."/>
            <person name="Henrissat B."/>
            <person name="Reynolds N.K."/>
            <person name="Benny G.L."/>
            <person name="Smith M.E."/>
            <person name="James T.Y."/>
            <person name="Grigoriev I.V."/>
        </authorList>
    </citation>
    <scope>NUCLEOTIDE SEQUENCE [LARGE SCALE GENOMIC DNA]</scope>
    <source>
        <strain evidence="13">Benny S71-1</strain>
    </source>
</reference>
<comment type="similarity">
    <text evidence="2">Belongs to the GLE1 family.</text>
</comment>
<dbReference type="OrthoDB" id="420884at2759"/>
<evidence type="ECO:0000256" key="9">
    <source>
        <dbReference type="ARBA" id="ARBA00026227"/>
    </source>
</evidence>
<name>A0A4P9YZZ9_9FUNG</name>
<evidence type="ECO:0000256" key="7">
    <source>
        <dbReference type="ARBA" id="ARBA00023132"/>
    </source>
</evidence>
<dbReference type="GO" id="GO:0031369">
    <property type="term" value="F:translation initiation factor binding"/>
    <property type="evidence" value="ECO:0007669"/>
    <property type="project" value="TreeGrafter"/>
</dbReference>
<evidence type="ECO:0000256" key="5">
    <source>
        <dbReference type="ARBA" id="ARBA00022927"/>
    </source>
</evidence>
<evidence type="ECO:0000256" key="11">
    <source>
        <dbReference type="SAM" id="MobiDB-lite"/>
    </source>
</evidence>
<dbReference type="GO" id="GO:0016973">
    <property type="term" value="P:poly(A)+ mRNA export from nucleus"/>
    <property type="evidence" value="ECO:0007669"/>
    <property type="project" value="InterPro"/>
</dbReference>
<dbReference type="PANTHER" id="PTHR12960:SF0">
    <property type="entry name" value="MRNA EXPORT FACTOR GLE1"/>
    <property type="match status" value="1"/>
</dbReference>
<dbReference type="Pfam" id="PF07817">
    <property type="entry name" value="GLE1"/>
    <property type="match status" value="1"/>
</dbReference>
<accession>A0A4P9YZZ9</accession>
<dbReference type="GO" id="GO:0000822">
    <property type="term" value="F:inositol hexakisphosphate binding"/>
    <property type="evidence" value="ECO:0007669"/>
    <property type="project" value="TreeGrafter"/>
</dbReference>
<evidence type="ECO:0000256" key="1">
    <source>
        <dbReference type="ARBA" id="ARBA00004567"/>
    </source>
</evidence>
<keyword evidence="8" id="KW-0539">Nucleus</keyword>
<keyword evidence="7" id="KW-0906">Nuclear pore complex</keyword>
<evidence type="ECO:0000256" key="6">
    <source>
        <dbReference type="ARBA" id="ARBA00023010"/>
    </source>
</evidence>
<evidence type="ECO:0000256" key="3">
    <source>
        <dbReference type="ARBA" id="ARBA00022448"/>
    </source>
</evidence>
<evidence type="ECO:0000313" key="13">
    <source>
        <dbReference type="Proteomes" id="UP000278143"/>
    </source>
</evidence>
<dbReference type="PANTHER" id="PTHR12960">
    <property type="entry name" value="GLE-1-RELATED"/>
    <property type="match status" value="1"/>
</dbReference>
<comment type="subcellular location">
    <subcellularLocation>
        <location evidence="1">Nucleus</location>
        <location evidence="1">Nuclear pore complex</location>
    </subcellularLocation>
</comment>
<dbReference type="Gene3D" id="1.25.40.510">
    <property type="entry name" value="GLE1-like"/>
    <property type="match status" value="1"/>
</dbReference>
<feature type="region of interest" description="Disordered" evidence="11">
    <location>
        <begin position="21"/>
        <end position="55"/>
    </location>
</feature>
<dbReference type="InterPro" id="IPR038506">
    <property type="entry name" value="GLE1-like_sf"/>
</dbReference>
<dbReference type="EMBL" id="KZ989931">
    <property type="protein sequence ID" value="RKP25001.1"/>
    <property type="molecule type" value="Genomic_DNA"/>
</dbReference>
<sequence length="311" mass="35234">MWRLTGRWQKLDGALAQLEREREEEAKRKKVEEEALAKQKAEEEEARRQREAELEKEREEAAIANERANRMRSATTDMLAAVTVGELHQLFSQAQRISPSVYHFMLNFFAKSVVKQAETEVRVKLSSAFPLARMCVALFIQHPPLIKLMVGRLMKNCPYLIPQYIVRQPGQSDEAYRKVLGYASNDEEPEQYKERMCGIVALYAAIVQTAPSGGAANPYGMMYGWRWLACILNRPAHTITPMLINTFLEIAGPALLDVYGGQARKLLQFIIGDYMARLSAKSPAANSRLQSFLEAYMASGQIKELPGRQYA</sequence>